<gene>
    <name evidence="1" type="ORF">G2W53_006601</name>
</gene>
<keyword evidence="2" id="KW-1185">Reference proteome</keyword>
<proteinExistence type="predicted"/>
<name>A0A834X4Z1_9FABA</name>
<accession>A0A834X4Z1</accession>
<sequence length="181" mass="20371">METQYTKKLFFTPLSHAYVNLNLQKGKGKKGCLAPCTFLICSQYESRVSCIEDSDVLLDKSITSCSLLSCTILEAILAGRGLGDLSLFLAATLMLFLLRGIGGKELSLLTALKLLLQSLNLRLKRCNFHIFLKHKLLKDLQSVSYQELHWLLWLRILFPHPTLCIAFAEVVAEREESPSLL</sequence>
<dbReference type="AlphaFoldDB" id="A0A834X4Z1"/>
<evidence type="ECO:0000313" key="1">
    <source>
        <dbReference type="EMBL" id="KAF7838119.1"/>
    </source>
</evidence>
<dbReference type="EMBL" id="JAAIUW010000003">
    <property type="protein sequence ID" value="KAF7838119.1"/>
    <property type="molecule type" value="Genomic_DNA"/>
</dbReference>
<organism evidence="1 2">
    <name type="scientific">Senna tora</name>
    <dbReference type="NCBI Taxonomy" id="362788"/>
    <lineage>
        <taxon>Eukaryota</taxon>
        <taxon>Viridiplantae</taxon>
        <taxon>Streptophyta</taxon>
        <taxon>Embryophyta</taxon>
        <taxon>Tracheophyta</taxon>
        <taxon>Spermatophyta</taxon>
        <taxon>Magnoliopsida</taxon>
        <taxon>eudicotyledons</taxon>
        <taxon>Gunneridae</taxon>
        <taxon>Pentapetalae</taxon>
        <taxon>rosids</taxon>
        <taxon>fabids</taxon>
        <taxon>Fabales</taxon>
        <taxon>Fabaceae</taxon>
        <taxon>Caesalpinioideae</taxon>
        <taxon>Cassia clade</taxon>
        <taxon>Senna</taxon>
    </lineage>
</organism>
<reference evidence="1" key="1">
    <citation type="submission" date="2020-09" db="EMBL/GenBank/DDBJ databases">
        <title>Genome-Enabled Discovery of Anthraquinone Biosynthesis in Senna tora.</title>
        <authorList>
            <person name="Kang S.-H."/>
            <person name="Pandey R.P."/>
            <person name="Lee C.-M."/>
            <person name="Sim J.-S."/>
            <person name="Jeong J.-T."/>
            <person name="Choi B.-S."/>
            <person name="Jung M."/>
            <person name="Ginzburg D."/>
            <person name="Zhao K."/>
            <person name="Won S.Y."/>
            <person name="Oh T.-J."/>
            <person name="Yu Y."/>
            <person name="Kim N.-H."/>
            <person name="Lee O.R."/>
            <person name="Lee T.-H."/>
            <person name="Bashyal P."/>
            <person name="Kim T.-S."/>
            <person name="Lee W.-H."/>
            <person name="Kawkins C."/>
            <person name="Kim C.-K."/>
            <person name="Kim J.S."/>
            <person name="Ahn B.O."/>
            <person name="Rhee S.Y."/>
            <person name="Sohng J.K."/>
        </authorList>
    </citation>
    <scope>NUCLEOTIDE SEQUENCE</scope>
    <source>
        <tissue evidence="1">Leaf</tissue>
    </source>
</reference>
<dbReference type="Proteomes" id="UP000634136">
    <property type="component" value="Unassembled WGS sequence"/>
</dbReference>
<evidence type="ECO:0000313" key="2">
    <source>
        <dbReference type="Proteomes" id="UP000634136"/>
    </source>
</evidence>
<comment type="caution">
    <text evidence="1">The sequence shown here is derived from an EMBL/GenBank/DDBJ whole genome shotgun (WGS) entry which is preliminary data.</text>
</comment>
<protein>
    <submittedName>
        <fullName evidence="1">Uncharacterized protein</fullName>
    </submittedName>
</protein>